<comment type="caution">
    <text evidence="5">The sequence shown here is derived from an EMBL/GenBank/DDBJ whole genome shotgun (WGS) entry which is preliminary data.</text>
</comment>
<dbReference type="Gene3D" id="3.40.50.12780">
    <property type="entry name" value="N-terminal domain of ligase-like"/>
    <property type="match status" value="1"/>
</dbReference>
<dbReference type="Pfam" id="PF13193">
    <property type="entry name" value="AMP-binding_C"/>
    <property type="match status" value="1"/>
</dbReference>
<comment type="similarity">
    <text evidence="1">Belongs to the ATP-dependent AMP-binding enzyme family.</text>
</comment>
<dbReference type="Proteomes" id="UP000712157">
    <property type="component" value="Unassembled WGS sequence"/>
</dbReference>
<dbReference type="InterPro" id="IPR025110">
    <property type="entry name" value="AMP-bd_C"/>
</dbReference>
<keyword evidence="6" id="KW-1185">Reference proteome</keyword>
<evidence type="ECO:0000256" key="1">
    <source>
        <dbReference type="ARBA" id="ARBA00006432"/>
    </source>
</evidence>
<dbReference type="RefSeq" id="WP_158342418.1">
    <property type="nucleotide sequence ID" value="NZ_JAHQCW010000016.1"/>
</dbReference>
<name>A0A949JXJ0_9FIRM</name>
<dbReference type="InterPro" id="IPR045851">
    <property type="entry name" value="AMP-bd_C_sf"/>
</dbReference>
<evidence type="ECO:0000313" key="5">
    <source>
        <dbReference type="EMBL" id="MBU9737030.1"/>
    </source>
</evidence>
<dbReference type="GO" id="GO:0031956">
    <property type="term" value="F:medium-chain fatty acid-CoA ligase activity"/>
    <property type="evidence" value="ECO:0007669"/>
    <property type="project" value="TreeGrafter"/>
</dbReference>
<feature type="domain" description="AMP-binding enzyme C-terminal" evidence="4">
    <location>
        <begin position="415"/>
        <end position="491"/>
    </location>
</feature>
<evidence type="ECO:0000313" key="6">
    <source>
        <dbReference type="Proteomes" id="UP000712157"/>
    </source>
</evidence>
<accession>A0A949JXJ0</accession>
<dbReference type="Pfam" id="PF00501">
    <property type="entry name" value="AMP-binding"/>
    <property type="match status" value="1"/>
</dbReference>
<dbReference type="SUPFAM" id="SSF56801">
    <property type="entry name" value="Acetyl-CoA synthetase-like"/>
    <property type="match status" value="1"/>
</dbReference>
<evidence type="ECO:0000256" key="2">
    <source>
        <dbReference type="ARBA" id="ARBA00022598"/>
    </source>
</evidence>
<organism evidence="5 6">
    <name type="scientific">Diplocloster agilis</name>
    <dbReference type="NCBI Taxonomy" id="2850323"/>
    <lineage>
        <taxon>Bacteria</taxon>
        <taxon>Bacillati</taxon>
        <taxon>Bacillota</taxon>
        <taxon>Clostridia</taxon>
        <taxon>Lachnospirales</taxon>
        <taxon>Lachnospiraceae</taxon>
        <taxon>Diplocloster</taxon>
    </lineage>
</organism>
<dbReference type="Gene3D" id="3.30.300.30">
    <property type="match status" value="1"/>
</dbReference>
<reference evidence="5" key="1">
    <citation type="submission" date="2021-06" db="EMBL/GenBank/DDBJ databases">
        <title>Description of novel taxa of the family Lachnospiraceae.</title>
        <authorList>
            <person name="Chaplin A.V."/>
            <person name="Sokolova S.R."/>
            <person name="Pikina A.P."/>
            <person name="Korzhanova M."/>
            <person name="Belova V."/>
            <person name="Korostin D."/>
            <person name="Efimov B.A."/>
        </authorList>
    </citation>
    <scope>NUCLEOTIDE SEQUENCE</scope>
    <source>
        <strain evidence="5">ASD5720</strain>
    </source>
</reference>
<evidence type="ECO:0000259" key="3">
    <source>
        <dbReference type="Pfam" id="PF00501"/>
    </source>
</evidence>
<dbReference type="EMBL" id="JAHQCW010000016">
    <property type="protein sequence ID" value="MBU9737030.1"/>
    <property type="molecule type" value="Genomic_DNA"/>
</dbReference>
<dbReference type="InterPro" id="IPR042099">
    <property type="entry name" value="ANL_N_sf"/>
</dbReference>
<dbReference type="InterPro" id="IPR000873">
    <property type="entry name" value="AMP-dep_synth/lig_dom"/>
</dbReference>
<dbReference type="PANTHER" id="PTHR43201:SF5">
    <property type="entry name" value="MEDIUM-CHAIN ACYL-COA LIGASE ACSF2, MITOCHONDRIAL"/>
    <property type="match status" value="1"/>
</dbReference>
<gene>
    <name evidence="5" type="ORF">KTH89_10800</name>
</gene>
<sequence length="506" mass="56038">MVTNNKLNPPVLLPKQIRNMARERKDQTAVVEIAADGSERVFSWRQLYEAMEKVAAEMDKGGIRKGSQVIIGLPNTIEHIVSSLAAWHLGACCIPISCSLKEFERDRVLGLVTPKLIVADWTLPGEHPWQLTNVDIRKLYESDAAVEDDGVPFVTASPGRAMATGGTTGKPKLVVQNVTMAYNDLGLQGWSAMSGQEANLRQLVPGSIYHTLYNSSLYIGLFMGHTIYLMMKFNPDLALELIGKYQIQCGGFVPTMLDRMMLAPNFHTVDLSSLTAIFHAGGACAPIIKKTWIERIGAEKIYEFYAMTEMIGSTTIRGDEWLLHEGSVGKPVGCSIRICSESGEEVPAGEVGEIFSRPDMGLVTYYIGRAAIRSGAEGYYSVGDLGYLDEDGYLYIVDRRSDMIVTGGKNVYCEEVESVMRGFPKIRDIVVIGLPDEKWGRKVHALMEVEGNPEEFPFGELAAYCHAKISSHKIPKSYEIVPEIPRDEMGKIKRWKLAEERNGGTK</sequence>
<dbReference type="PANTHER" id="PTHR43201">
    <property type="entry name" value="ACYL-COA SYNTHETASE"/>
    <property type="match status" value="1"/>
</dbReference>
<feature type="domain" description="AMP-dependent synthetase/ligase" evidence="3">
    <location>
        <begin position="20"/>
        <end position="358"/>
    </location>
</feature>
<evidence type="ECO:0000259" key="4">
    <source>
        <dbReference type="Pfam" id="PF13193"/>
    </source>
</evidence>
<dbReference type="GO" id="GO:0006631">
    <property type="term" value="P:fatty acid metabolic process"/>
    <property type="evidence" value="ECO:0007669"/>
    <property type="project" value="TreeGrafter"/>
</dbReference>
<protein>
    <submittedName>
        <fullName evidence="5">AMP-binding protein</fullName>
    </submittedName>
</protein>
<keyword evidence="2" id="KW-0436">Ligase</keyword>
<proteinExistence type="inferred from homology"/>
<dbReference type="AlphaFoldDB" id="A0A949JXJ0"/>